<dbReference type="RefSeq" id="XP_010761977.1">
    <property type="nucleotide sequence ID" value="XM_010763675.1"/>
</dbReference>
<gene>
    <name evidence="1" type="ORF">PADG_12120</name>
</gene>
<evidence type="ECO:0000313" key="1">
    <source>
        <dbReference type="EMBL" id="KGM91804.1"/>
    </source>
</evidence>
<dbReference type="InParanoid" id="A0A0A0HRI9"/>
<organism evidence="1 2">
    <name type="scientific">Paracoccidioides brasiliensis (strain Pb18)</name>
    <dbReference type="NCBI Taxonomy" id="502780"/>
    <lineage>
        <taxon>Eukaryota</taxon>
        <taxon>Fungi</taxon>
        <taxon>Dikarya</taxon>
        <taxon>Ascomycota</taxon>
        <taxon>Pezizomycotina</taxon>
        <taxon>Eurotiomycetes</taxon>
        <taxon>Eurotiomycetidae</taxon>
        <taxon>Onygenales</taxon>
        <taxon>Ajellomycetaceae</taxon>
        <taxon>Paracoccidioides</taxon>
    </lineage>
</organism>
<dbReference type="Proteomes" id="UP000001628">
    <property type="component" value="Unassembled WGS sequence"/>
</dbReference>
<keyword evidence="2" id="KW-1185">Reference proteome</keyword>
<sequence length="143" mass="15882">MEHKKRGDGYCSGVGIQEQTEEGLRSLGGEVNVRILTRWKMSSDQDLAETAVAPSGQRWVEVSQSLCFLESLHAWKQQGMEWMHVPLQHTLYAEKPSTPTAFQSHGSGGWAGLDWPGSGLNGRIFRPTAPNLLDFFPPMQGKN</sequence>
<proteinExistence type="predicted"/>
<accession>A0A0A0HRI9</accession>
<name>A0A0A0HRI9_PARBD</name>
<dbReference type="EMBL" id="KN275964">
    <property type="protein sequence ID" value="KGM91804.1"/>
    <property type="molecule type" value="Genomic_DNA"/>
</dbReference>
<dbReference type="OrthoDB" id="10623456at2759"/>
<dbReference type="AlphaFoldDB" id="A0A0A0HRI9"/>
<protein>
    <submittedName>
        <fullName evidence="1">Uncharacterized protein</fullName>
    </submittedName>
</protein>
<dbReference type="HOGENOM" id="CLU_1806791_0_0_1"/>
<dbReference type="VEuPathDB" id="FungiDB:PADG_12120"/>
<dbReference type="GeneID" id="22588017"/>
<evidence type="ECO:0000313" key="2">
    <source>
        <dbReference type="Proteomes" id="UP000001628"/>
    </source>
</evidence>
<dbReference type="KEGG" id="pbn:PADG_12120"/>
<reference evidence="1 2" key="1">
    <citation type="journal article" date="2011" name="PLoS Genet.">
        <title>Comparative genomic analysis of human fungal pathogens causing paracoccidioidomycosis.</title>
        <authorList>
            <person name="Desjardins C.A."/>
            <person name="Champion M.D."/>
            <person name="Holder J.W."/>
            <person name="Muszewska A."/>
            <person name="Goldberg J."/>
            <person name="Bailao A.M."/>
            <person name="Brigido M.M."/>
            <person name="Ferreira M.E."/>
            <person name="Garcia A.M."/>
            <person name="Grynberg M."/>
            <person name="Gujja S."/>
            <person name="Heiman D.I."/>
            <person name="Henn M.R."/>
            <person name="Kodira C.D."/>
            <person name="Leon-Narvaez H."/>
            <person name="Longo L.V."/>
            <person name="Ma L.J."/>
            <person name="Malavazi I."/>
            <person name="Matsuo A.L."/>
            <person name="Morais F.V."/>
            <person name="Pereira M."/>
            <person name="Rodriguez-Brito S."/>
            <person name="Sakthikumar S."/>
            <person name="Salem-Izacc S.M."/>
            <person name="Sykes S.M."/>
            <person name="Teixeira M.M."/>
            <person name="Vallejo M.C."/>
            <person name="Walter M.E."/>
            <person name="Yandava C."/>
            <person name="Young S."/>
            <person name="Zeng Q."/>
            <person name="Zucker J."/>
            <person name="Felipe M.S."/>
            <person name="Goldman G.H."/>
            <person name="Haas B.J."/>
            <person name="McEwen J.G."/>
            <person name="Nino-Vega G."/>
            <person name="Puccia R."/>
            <person name="San-Blas G."/>
            <person name="Soares C.M."/>
            <person name="Birren B.W."/>
            <person name="Cuomo C.A."/>
        </authorList>
    </citation>
    <scope>NUCLEOTIDE SEQUENCE [LARGE SCALE GENOMIC DNA]</scope>
    <source>
        <strain evidence="1 2">Pb18</strain>
    </source>
</reference>